<keyword evidence="2" id="KW-1185">Reference proteome</keyword>
<reference evidence="1" key="1">
    <citation type="submission" date="2019-10" db="EMBL/GenBank/DDBJ databases">
        <title>Draft genome sequece of Microseira wollei NIES-4236.</title>
        <authorList>
            <person name="Yamaguchi H."/>
            <person name="Suzuki S."/>
            <person name="Kawachi M."/>
        </authorList>
    </citation>
    <scope>NUCLEOTIDE SEQUENCE</scope>
    <source>
        <strain evidence="1">NIES-4236</strain>
    </source>
</reference>
<organism evidence="1 2">
    <name type="scientific">Microseira wollei NIES-4236</name>
    <dbReference type="NCBI Taxonomy" id="2530354"/>
    <lineage>
        <taxon>Bacteria</taxon>
        <taxon>Bacillati</taxon>
        <taxon>Cyanobacteriota</taxon>
        <taxon>Cyanophyceae</taxon>
        <taxon>Oscillatoriophycideae</taxon>
        <taxon>Aerosakkonematales</taxon>
        <taxon>Aerosakkonemataceae</taxon>
        <taxon>Microseira</taxon>
    </lineage>
</organism>
<proteinExistence type="predicted"/>
<gene>
    <name evidence="1" type="ORF">MiSe_55510</name>
</gene>
<protein>
    <recommendedName>
        <fullName evidence="3">Sigma-70 family RNA polymerase sigma factor</fullName>
    </recommendedName>
</protein>
<dbReference type="AlphaFoldDB" id="A0AAV3XIE1"/>
<comment type="caution">
    <text evidence="1">The sequence shown here is derived from an EMBL/GenBank/DDBJ whole genome shotgun (WGS) entry which is preliminary data.</text>
</comment>
<name>A0AAV3XIE1_9CYAN</name>
<evidence type="ECO:0000313" key="1">
    <source>
        <dbReference type="EMBL" id="GET40740.1"/>
    </source>
</evidence>
<dbReference type="RefSeq" id="WP_226586831.1">
    <property type="nucleotide sequence ID" value="NZ_BLAY01000099.1"/>
</dbReference>
<evidence type="ECO:0008006" key="3">
    <source>
        <dbReference type="Google" id="ProtNLM"/>
    </source>
</evidence>
<evidence type="ECO:0000313" key="2">
    <source>
        <dbReference type="Proteomes" id="UP001050975"/>
    </source>
</evidence>
<dbReference type="EMBL" id="BLAY01000099">
    <property type="protein sequence ID" value="GET40740.1"/>
    <property type="molecule type" value="Genomic_DNA"/>
</dbReference>
<dbReference type="Proteomes" id="UP001050975">
    <property type="component" value="Unassembled WGS sequence"/>
</dbReference>
<sequence length="195" mass="22524">MHCNKLGCIYSGLQPREGKRYRFVCVAAALMLPLHKPSVYLIRVQTAICRNLDRYDPAKGSVITWLDKYLRWRLQDCREEQKQEQDRTVVNFPITAEDTIDPIDNLPASPDIPLILAETYEWVATDPDGELSATQVKGYPHVTCQVILLRRLPPEMTWKAIAQEFGVPLSTVANFYKRECLPRLRKFAQERGYLE</sequence>
<accession>A0AAV3XIE1</accession>